<comment type="similarity">
    <text evidence="4">Belongs to the peptidase S1 family. CLIP subfamily.</text>
</comment>
<dbReference type="InterPro" id="IPR018114">
    <property type="entry name" value="TRYPSIN_HIS"/>
</dbReference>
<feature type="region of interest" description="Disordered" evidence="5">
    <location>
        <begin position="757"/>
        <end position="776"/>
    </location>
</feature>
<reference evidence="9" key="1">
    <citation type="submission" date="2023-01" db="EMBL/GenBank/DDBJ databases">
        <title>Key to firefly adult light organ development and bioluminescence: homeobox transcription factors regulate luciferase expression and transportation to peroxisome.</title>
        <authorList>
            <person name="Fu X."/>
        </authorList>
    </citation>
    <scope>NUCLEOTIDE SEQUENCE [LARGE SCALE GENOMIC DNA]</scope>
</reference>
<organism evidence="8 9">
    <name type="scientific">Aquatica leii</name>
    <dbReference type="NCBI Taxonomy" id="1421715"/>
    <lineage>
        <taxon>Eukaryota</taxon>
        <taxon>Metazoa</taxon>
        <taxon>Ecdysozoa</taxon>
        <taxon>Arthropoda</taxon>
        <taxon>Hexapoda</taxon>
        <taxon>Insecta</taxon>
        <taxon>Pterygota</taxon>
        <taxon>Neoptera</taxon>
        <taxon>Endopterygota</taxon>
        <taxon>Coleoptera</taxon>
        <taxon>Polyphaga</taxon>
        <taxon>Elateriformia</taxon>
        <taxon>Elateroidea</taxon>
        <taxon>Lampyridae</taxon>
        <taxon>Luciolinae</taxon>
        <taxon>Aquatica</taxon>
    </lineage>
</organism>
<name>A0AAN7PXA3_9COLE</name>
<feature type="compositionally biased region" description="Basic and acidic residues" evidence="5">
    <location>
        <begin position="497"/>
        <end position="509"/>
    </location>
</feature>
<dbReference type="FunFam" id="2.40.10.10:FF:000028">
    <property type="entry name" value="Serine protease easter"/>
    <property type="match status" value="1"/>
</dbReference>
<comment type="caution">
    <text evidence="8">The sequence shown here is derived from an EMBL/GenBank/DDBJ whole genome shotgun (WGS) entry which is preliminary data.</text>
</comment>
<feature type="chain" id="PRO_5043016630" description="Peptidase S1 domain-containing protein" evidence="6">
    <location>
        <begin position="19"/>
        <end position="994"/>
    </location>
</feature>
<dbReference type="InterPro" id="IPR001314">
    <property type="entry name" value="Peptidase_S1A"/>
</dbReference>
<evidence type="ECO:0000313" key="8">
    <source>
        <dbReference type="EMBL" id="KAK4880174.1"/>
    </source>
</evidence>
<accession>A0AAN7PXA3</accession>
<dbReference type="PRINTS" id="PR00722">
    <property type="entry name" value="CHYMOTRYPSIN"/>
</dbReference>
<evidence type="ECO:0000256" key="3">
    <source>
        <dbReference type="ARBA" id="ARBA00023180"/>
    </source>
</evidence>
<feature type="region of interest" description="Disordered" evidence="5">
    <location>
        <begin position="474"/>
        <end position="518"/>
    </location>
</feature>
<sequence>MRLLFYITTALLVTYSACDDEFNWSWNNDDDFKPSHNLNQDEIETAESSVTSQISDNSTVVETIVDNILSSNRQGRNLNGYDELYSDPNVQEALQNGDDREARNVIKEKLCSLGLMQCEGEFIQGKRPYISPEELVYAQPVDIKPIGRPIPSIPVKQPIRNLNHYGPPRPNPIPPKFGPPLSPNSPPRRGYGPPQKPFYTSPPNKPFINGPPIGSYYEESEGFLSKPPGPIYSQPIEPDHSYDFEHHSTHYSSSHTQNGPVGASGLQQHVHHHFHHTSGNSDIKVPVQSVVAENILGNPASSFTATQTDAFYKKYREDSANALNKFNPSFTVGGSGFTGSYGGQTIANYGGQTSGSYGGLGSFGTSKPFWSIRRIVWKYRLVQKELNINNGALNSIQSNYLQSTYAGNYKGIENFDCVCVPFNQCPSHDVIGRKDDLFLALDPRNLKNNIDALTEERVITDGNGTMTVVRVPKEAKDPQSENKSFKEEEAVTGDQSKIVKRETPVDKENSTQYEARQNFDNRRVKPTFGVSFGLPHQGGGGYPLNPYGPYPLVNPYGGTIGGGGINLGLVSINPLLSVQVTKDDYGEKIVKPFVNLHVTPNDFLVHKLDNLFTFKKQALFNKHKHYHHHDYPKPIYHKPHDHFDHYDDGPYLHEHPGPIYSPEYDGPPINNFYPGNYAPAFGADYEGGYDDDYYGRAHLNNTYRKGKELNQNNYDYNSNYDPLYNQYQEQYANGQNQYGNNYNNYQTNSFLSRNDKTITSSNPVKFPKNRKRRNVDTKEIDVNNQKKRQAHYLGADSYGRPTTCGPRHVCCKRPLRPNIPTPALGNLNQCGTRHSQGINGRIKNPAYVDGDSEFGEYPWQVAILKKDPKESVYVCGGTLIDSLHIITAAHCVRSYSAYDLRVRLGEWDVNHDVEFYPYIERDITALEVHPEFYAGTLYNDLAVMRIDKPVDFSKHPHISPACLPHPQEDYSGHRCWTTDGEKMLLENLENTKTS</sequence>
<dbReference type="SMART" id="SM00020">
    <property type="entry name" value="Tryp_SPc"/>
    <property type="match status" value="1"/>
</dbReference>
<keyword evidence="2" id="KW-1015">Disulfide bond</keyword>
<feature type="signal peptide" evidence="6">
    <location>
        <begin position="1"/>
        <end position="18"/>
    </location>
</feature>
<keyword evidence="3" id="KW-0325">Glycoprotein</keyword>
<proteinExistence type="inferred from homology"/>
<dbReference type="Gene3D" id="2.40.10.10">
    <property type="entry name" value="Trypsin-like serine proteases"/>
    <property type="match status" value="1"/>
</dbReference>
<evidence type="ECO:0000256" key="2">
    <source>
        <dbReference type="ARBA" id="ARBA00023157"/>
    </source>
</evidence>
<feature type="region of interest" description="Disordered" evidence="5">
    <location>
        <begin position="161"/>
        <end position="205"/>
    </location>
</feature>
<evidence type="ECO:0000256" key="5">
    <source>
        <dbReference type="SAM" id="MobiDB-lite"/>
    </source>
</evidence>
<dbReference type="GO" id="GO:0006508">
    <property type="term" value="P:proteolysis"/>
    <property type="evidence" value="ECO:0007669"/>
    <property type="project" value="InterPro"/>
</dbReference>
<evidence type="ECO:0000256" key="4">
    <source>
        <dbReference type="ARBA" id="ARBA00024195"/>
    </source>
</evidence>
<dbReference type="PANTHER" id="PTHR24258">
    <property type="entry name" value="SERINE PROTEASE-RELATED"/>
    <property type="match status" value="1"/>
</dbReference>
<dbReference type="InterPro" id="IPR009003">
    <property type="entry name" value="Peptidase_S1_PA"/>
</dbReference>
<gene>
    <name evidence="8" type="ORF">RN001_008320</name>
</gene>
<dbReference type="PROSITE" id="PS00134">
    <property type="entry name" value="TRYPSIN_HIS"/>
    <property type="match status" value="1"/>
</dbReference>
<keyword evidence="9" id="KW-1185">Reference proteome</keyword>
<feature type="compositionally biased region" description="Pro residues" evidence="5">
    <location>
        <begin position="167"/>
        <end position="186"/>
    </location>
</feature>
<dbReference type="Pfam" id="PF00089">
    <property type="entry name" value="Trypsin"/>
    <property type="match status" value="1"/>
</dbReference>
<dbReference type="AlphaFoldDB" id="A0AAN7PXA3"/>
<feature type="compositionally biased region" description="Basic and acidic residues" evidence="5">
    <location>
        <begin position="474"/>
        <end position="489"/>
    </location>
</feature>
<protein>
    <recommendedName>
        <fullName evidence="7">Peptidase S1 domain-containing protein</fullName>
    </recommendedName>
</protein>
<evidence type="ECO:0000256" key="1">
    <source>
        <dbReference type="ARBA" id="ARBA00022729"/>
    </source>
</evidence>
<dbReference type="PANTHER" id="PTHR24258:SF142">
    <property type="entry name" value="PEPTIDASE S1 DOMAIN-CONTAINING PROTEIN"/>
    <property type="match status" value="1"/>
</dbReference>
<dbReference type="GO" id="GO:0004252">
    <property type="term" value="F:serine-type endopeptidase activity"/>
    <property type="evidence" value="ECO:0007669"/>
    <property type="project" value="InterPro"/>
</dbReference>
<feature type="domain" description="Peptidase S1" evidence="7">
    <location>
        <begin position="847"/>
        <end position="994"/>
    </location>
</feature>
<dbReference type="EMBL" id="JARPUR010000003">
    <property type="protein sequence ID" value="KAK4880174.1"/>
    <property type="molecule type" value="Genomic_DNA"/>
</dbReference>
<evidence type="ECO:0000259" key="7">
    <source>
        <dbReference type="PROSITE" id="PS50240"/>
    </source>
</evidence>
<keyword evidence="1 6" id="KW-0732">Signal</keyword>
<dbReference type="SUPFAM" id="SSF50494">
    <property type="entry name" value="Trypsin-like serine proteases"/>
    <property type="match status" value="1"/>
</dbReference>
<dbReference type="InterPro" id="IPR001254">
    <property type="entry name" value="Trypsin_dom"/>
</dbReference>
<evidence type="ECO:0000256" key="6">
    <source>
        <dbReference type="SAM" id="SignalP"/>
    </source>
</evidence>
<evidence type="ECO:0000313" key="9">
    <source>
        <dbReference type="Proteomes" id="UP001353858"/>
    </source>
</evidence>
<dbReference type="PROSITE" id="PS50240">
    <property type="entry name" value="TRYPSIN_DOM"/>
    <property type="match status" value="1"/>
</dbReference>
<dbReference type="Proteomes" id="UP001353858">
    <property type="component" value="Unassembled WGS sequence"/>
</dbReference>
<dbReference type="InterPro" id="IPR043504">
    <property type="entry name" value="Peptidase_S1_PA_chymotrypsin"/>
</dbReference>